<feature type="region of interest" description="Disordered" evidence="1">
    <location>
        <begin position="1"/>
        <end position="23"/>
    </location>
</feature>
<gene>
    <name evidence="3" type="ORF">AFUS01_LOCUS27569</name>
</gene>
<organism evidence="3 4">
    <name type="scientific">Allacma fusca</name>
    <dbReference type="NCBI Taxonomy" id="39272"/>
    <lineage>
        <taxon>Eukaryota</taxon>
        <taxon>Metazoa</taxon>
        <taxon>Ecdysozoa</taxon>
        <taxon>Arthropoda</taxon>
        <taxon>Hexapoda</taxon>
        <taxon>Collembola</taxon>
        <taxon>Symphypleona</taxon>
        <taxon>Sminthuridae</taxon>
        <taxon>Allacma</taxon>
    </lineage>
</organism>
<feature type="compositionally biased region" description="Basic and acidic residues" evidence="1">
    <location>
        <begin position="187"/>
        <end position="208"/>
    </location>
</feature>
<feature type="non-terminal residue" evidence="3">
    <location>
        <position position="1"/>
    </location>
</feature>
<accession>A0A8J2L7B5</accession>
<keyword evidence="2" id="KW-0812">Transmembrane</keyword>
<evidence type="ECO:0000313" key="3">
    <source>
        <dbReference type="EMBL" id="CAG7816979.1"/>
    </source>
</evidence>
<dbReference type="AlphaFoldDB" id="A0A8J2L7B5"/>
<feature type="compositionally biased region" description="Polar residues" evidence="1">
    <location>
        <begin position="13"/>
        <end position="23"/>
    </location>
</feature>
<evidence type="ECO:0000313" key="4">
    <source>
        <dbReference type="Proteomes" id="UP000708208"/>
    </source>
</evidence>
<keyword evidence="2" id="KW-1133">Transmembrane helix</keyword>
<evidence type="ECO:0000256" key="1">
    <source>
        <dbReference type="SAM" id="MobiDB-lite"/>
    </source>
</evidence>
<keyword evidence="2" id="KW-0472">Membrane</keyword>
<feature type="region of interest" description="Disordered" evidence="1">
    <location>
        <begin position="142"/>
        <end position="215"/>
    </location>
</feature>
<keyword evidence="4" id="KW-1185">Reference proteome</keyword>
<evidence type="ECO:0000256" key="2">
    <source>
        <dbReference type="SAM" id="Phobius"/>
    </source>
</evidence>
<proteinExistence type="predicted"/>
<feature type="non-terminal residue" evidence="3">
    <location>
        <position position="362"/>
    </location>
</feature>
<feature type="compositionally biased region" description="Polar residues" evidence="1">
    <location>
        <begin position="165"/>
        <end position="181"/>
    </location>
</feature>
<reference evidence="3" key="1">
    <citation type="submission" date="2021-06" db="EMBL/GenBank/DDBJ databases">
        <authorList>
            <person name="Hodson N. C."/>
            <person name="Mongue J. A."/>
            <person name="Jaron S. K."/>
        </authorList>
    </citation>
    <scope>NUCLEOTIDE SEQUENCE</scope>
</reference>
<feature type="transmembrane region" description="Helical" evidence="2">
    <location>
        <begin position="237"/>
        <end position="260"/>
    </location>
</feature>
<dbReference type="EMBL" id="CAJVCH010383839">
    <property type="protein sequence ID" value="CAG7816979.1"/>
    <property type="molecule type" value="Genomic_DNA"/>
</dbReference>
<sequence>GSAEKESPAVNIHSHSGQQAHAAVNSQQVYLNPSQLSRKSSREDLQQFVQIAETAIPTGANIRQQLQEQVSAQTQQILQPHKNSQQTHHHAQVYQIAHQTHQAQMQERPSSMAVHPVSQNQFIIQPQTYSAGGGQLFSVPVPIPINQIPSHGHAQHGQNKHAHSNHGQNTHGQSNHGQNNRGHSHHATRERERERDRDQNDKDEETNKNKNTLTNKLMESLHFNVNRRTAERFETSAVVPVLSSAGIILGLGALAAGWYLSKNNREVGIVKKSGKSEKGGGGKDSAVVAHLRRKRGTDEVDQASFFQSIIQHGIEKQQQTYEPPEHRYDSALPVKTPQPVYPAPFPPTNLIAQDRVQIKPLS</sequence>
<name>A0A8J2L7B5_9HEXA</name>
<dbReference type="Proteomes" id="UP000708208">
    <property type="component" value="Unassembled WGS sequence"/>
</dbReference>
<comment type="caution">
    <text evidence="3">The sequence shown here is derived from an EMBL/GenBank/DDBJ whole genome shotgun (WGS) entry which is preliminary data.</text>
</comment>
<feature type="region of interest" description="Disordered" evidence="1">
    <location>
        <begin position="315"/>
        <end position="339"/>
    </location>
</feature>
<protein>
    <submittedName>
        <fullName evidence="3">Uncharacterized protein</fullName>
    </submittedName>
</protein>